<gene>
    <name evidence="2" type="ORF">BLA23254_02798</name>
</gene>
<evidence type="ECO:0000313" key="3">
    <source>
        <dbReference type="Proteomes" id="UP000494218"/>
    </source>
</evidence>
<dbReference type="SMART" id="SM00347">
    <property type="entry name" value="HTH_MARR"/>
    <property type="match status" value="1"/>
</dbReference>
<evidence type="ECO:0000313" key="2">
    <source>
        <dbReference type="EMBL" id="VWB60555.1"/>
    </source>
</evidence>
<dbReference type="PROSITE" id="PS50995">
    <property type="entry name" value="HTH_MARR_2"/>
    <property type="match status" value="1"/>
</dbReference>
<protein>
    <submittedName>
        <fullName evidence="2">MarR family transcriptional regulator</fullName>
    </submittedName>
</protein>
<dbReference type="EMBL" id="CABVPW010000012">
    <property type="protein sequence ID" value="VWB60555.1"/>
    <property type="molecule type" value="Genomic_DNA"/>
</dbReference>
<dbReference type="Proteomes" id="UP000494218">
    <property type="component" value="Unassembled WGS sequence"/>
</dbReference>
<dbReference type="InterPro" id="IPR000835">
    <property type="entry name" value="HTH_MarR-typ"/>
</dbReference>
<name>A0A6P2L0P8_BURL3</name>
<sequence length="200" mass="22351">MPTRGFTPAGEPASLFSRAPHRASRRIAQPILAQNNNNLMARAASLVGACVTTLRVMDSNDFPDDDCFALRQASRHISRLYERHLSEVDITPTQFSILGMLDRHPHSTMTELAKAMVMDRTTVVRALQPLLKRGLVAASEKGDGRRRLRFVLTGRGAGKLDEAAAYWVAAQDSFERSFGERQAAHLRSELFRMTRDESEL</sequence>
<dbReference type="Pfam" id="PF12802">
    <property type="entry name" value="MarR_2"/>
    <property type="match status" value="1"/>
</dbReference>
<reference evidence="2 3" key="1">
    <citation type="submission" date="2019-09" db="EMBL/GenBank/DDBJ databases">
        <authorList>
            <person name="Depoorter E."/>
        </authorList>
    </citation>
    <scope>NUCLEOTIDE SEQUENCE [LARGE SCALE GENOMIC DNA]</scope>
    <source>
        <strain evidence="2">LMG 23254</strain>
    </source>
</reference>
<dbReference type="Gene3D" id="1.10.10.10">
    <property type="entry name" value="Winged helix-like DNA-binding domain superfamily/Winged helix DNA-binding domain"/>
    <property type="match status" value="1"/>
</dbReference>
<accession>A0A6P2L0P8</accession>
<dbReference type="SUPFAM" id="SSF46785">
    <property type="entry name" value="Winged helix' DNA-binding domain"/>
    <property type="match status" value="1"/>
</dbReference>
<dbReference type="InterPro" id="IPR036388">
    <property type="entry name" value="WH-like_DNA-bd_sf"/>
</dbReference>
<dbReference type="InterPro" id="IPR039422">
    <property type="entry name" value="MarR/SlyA-like"/>
</dbReference>
<evidence type="ECO:0000259" key="1">
    <source>
        <dbReference type="PROSITE" id="PS50995"/>
    </source>
</evidence>
<dbReference type="PANTHER" id="PTHR33164">
    <property type="entry name" value="TRANSCRIPTIONAL REGULATOR, MARR FAMILY"/>
    <property type="match status" value="1"/>
</dbReference>
<dbReference type="PANTHER" id="PTHR33164:SF105">
    <property type="entry name" value="TRANSCRIPTIONAL REPRESSOR PROTEIN-RELATED"/>
    <property type="match status" value="1"/>
</dbReference>
<dbReference type="InterPro" id="IPR036390">
    <property type="entry name" value="WH_DNA-bd_sf"/>
</dbReference>
<dbReference type="GO" id="GO:0006950">
    <property type="term" value="P:response to stress"/>
    <property type="evidence" value="ECO:0007669"/>
    <property type="project" value="TreeGrafter"/>
</dbReference>
<dbReference type="AlphaFoldDB" id="A0A6P2L0P8"/>
<feature type="domain" description="HTH marR-type" evidence="1">
    <location>
        <begin position="63"/>
        <end position="195"/>
    </location>
</feature>
<organism evidence="2 3">
    <name type="scientific">Burkholderia lata (strain ATCC 17760 / DSM 23089 / LMG 22485 / NCIMB 9086 / R18194 / 383)</name>
    <dbReference type="NCBI Taxonomy" id="482957"/>
    <lineage>
        <taxon>Bacteria</taxon>
        <taxon>Pseudomonadati</taxon>
        <taxon>Pseudomonadota</taxon>
        <taxon>Betaproteobacteria</taxon>
        <taxon>Burkholderiales</taxon>
        <taxon>Burkholderiaceae</taxon>
        <taxon>Burkholderia</taxon>
        <taxon>Burkholderia cepacia complex</taxon>
    </lineage>
</organism>
<proteinExistence type="predicted"/>
<dbReference type="GO" id="GO:0003700">
    <property type="term" value="F:DNA-binding transcription factor activity"/>
    <property type="evidence" value="ECO:0007669"/>
    <property type="project" value="InterPro"/>
</dbReference>